<evidence type="ECO:0000256" key="2">
    <source>
        <dbReference type="SAM" id="MobiDB-lite"/>
    </source>
</evidence>
<dbReference type="Gene3D" id="4.10.60.10">
    <property type="entry name" value="Zinc finger, CCHC-type"/>
    <property type="match status" value="1"/>
</dbReference>
<dbReference type="GO" id="GO:0008270">
    <property type="term" value="F:zinc ion binding"/>
    <property type="evidence" value="ECO:0007669"/>
    <property type="project" value="UniProtKB-KW"/>
</dbReference>
<dbReference type="Proteomes" id="UP001604336">
    <property type="component" value="Unassembled WGS sequence"/>
</dbReference>
<dbReference type="Pfam" id="PF00098">
    <property type="entry name" value="zf-CCHC"/>
    <property type="match status" value="1"/>
</dbReference>
<keyword evidence="5" id="KW-1185">Reference proteome</keyword>
<evidence type="ECO:0000313" key="4">
    <source>
        <dbReference type="EMBL" id="KAL2465061.1"/>
    </source>
</evidence>
<accession>A0ABD1PMC0</accession>
<dbReference type="AlphaFoldDB" id="A0ABD1PMC0"/>
<proteinExistence type="predicted"/>
<feature type="domain" description="CCHC-type" evidence="3">
    <location>
        <begin position="160"/>
        <end position="175"/>
    </location>
</feature>
<keyword evidence="1" id="KW-0479">Metal-binding</keyword>
<dbReference type="SMART" id="SM00343">
    <property type="entry name" value="ZnF_C2HC"/>
    <property type="match status" value="1"/>
</dbReference>
<dbReference type="Pfam" id="PF14223">
    <property type="entry name" value="Retrotran_gag_2"/>
    <property type="match status" value="1"/>
</dbReference>
<feature type="compositionally biased region" description="Basic residues" evidence="2">
    <location>
        <begin position="142"/>
        <end position="155"/>
    </location>
</feature>
<dbReference type="SUPFAM" id="SSF57756">
    <property type="entry name" value="Retrovirus zinc finger-like domains"/>
    <property type="match status" value="1"/>
</dbReference>
<comment type="caution">
    <text evidence="4">The sequence shown here is derived from an EMBL/GenBank/DDBJ whole genome shotgun (WGS) entry which is preliminary data.</text>
</comment>
<reference evidence="5" key="1">
    <citation type="submission" date="2024-07" db="EMBL/GenBank/DDBJ databases">
        <title>Two chromosome-level genome assemblies of Korean endemic species Abeliophyllum distichum and Forsythia ovata (Oleaceae).</title>
        <authorList>
            <person name="Jang H."/>
        </authorList>
    </citation>
    <scope>NUCLEOTIDE SEQUENCE [LARGE SCALE GENOMIC DNA]</scope>
</reference>
<protein>
    <submittedName>
        <fullName evidence="4">CCHC-type domain-containing protein</fullName>
    </submittedName>
</protein>
<dbReference type="PROSITE" id="PS50158">
    <property type="entry name" value="ZF_CCHC"/>
    <property type="match status" value="1"/>
</dbReference>
<evidence type="ECO:0000259" key="3">
    <source>
        <dbReference type="PROSITE" id="PS50158"/>
    </source>
</evidence>
<dbReference type="EMBL" id="JBFOLK010000013">
    <property type="protein sequence ID" value="KAL2465061.1"/>
    <property type="molecule type" value="Genomic_DNA"/>
</dbReference>
<feature type="compositionally biased region" description="Polar residues" evidence="2">
    <location>
        <begin position="128"/>
        <end position="140"/>
    </location>
</feature>
<organism evidence="4 5">
    <name type="scientific">Abeliophyllum distichum</name>
    <dbReference type="NCBI Taxonomy" id="126358"/>
    <lineage>
        <taxon>Eukaryota</taxon>
        <taxon>Viridiplantae</taxon>
        <taxon>Streptophyta</taxon>
        <taxon>Embryophyta</taxon>
        <taxon>Tracheophyta</taxon>
        <taxon>Spermatophyta</taxon>
        <taxon>Magnoliopsida</taxon>
        <taxon>eudicotyledons</taxon>
        <taxon>Gunneridae</taxon>
        <taxon>Pentapetalae</taxon>
        <taxon>asterids</taxon>
        <taxon>lamiids</taxon>
        <taxon>Lamiales</taxon>
        <taxon>Oleaceae</taxon>
        <taxon>Forsythieae</taxon>
        <taxon>Abeliophyllum</taxon>
    </lineage>
</organism>
<evidence type="ECO:0000313" key="5">
    <source>
        <dbReference type="Proteomes" id="UP001604336"/>
    </source>
</evidence>
<keyword evidence="1" id="KW-0862">Zinc</keyword>
<name>A0ABD1PMC0_9LAMI</name>
<dbReference type="InterPro" id="IPR036875">
    <property type="entry name" value="Znf_CCHC_sf"/>
</dbReference>
<feature type="region of interest" description="Disordered" evidence="2">
    <location>
        <begin position="106"/>
        <end position="155"/>
    </location>
</feature>
<dbReference type="InterPro" id="IPR001878">
    <property type="entry name" value="Znf_CCHC"/>
</dbReference>
<sequence length="228" mass="25818">MSDDQRVEADELAYTSIILHLSDSVLLNCFKIDPSKDLDENFDIFNKLIQDIKNCGNKGVDEYKAIILLNSIPEAYKDVKSAIKYGRDDLTIDMIINTLRSKSHELKNDRETRSNSEGLYVRGKSQHRQSNNHEGNNINGQGHKKKGKDKSISKSKVKGRKCYNCGKLGHYIKDCYKLNNNFQKNKPPEQSNVATSNTETLGELYLVCDNEEPETCVNSVSSACQFDE</sequence>
<evidence type="ECO:0000256" key="1">
    <source>
        <dbReference type="PROSITE-ProRule" id="PRU00047"/>
    </source>
</evidence>
<gene>
    <name evidence="4" type="ORF">Adt_40912</name>
</gene>
<keyword evidence="1" id="KW-0863">Zinc-finger</keyword>